<dbReference type="EC" id="5.99.1.4" evidence="1"/>
<evidence type="ECO:0000259" key="3">
    <source>
        <dbReference type="Pfam" id="PF01323"/>
    </source>
</evidence>
<dbReference type="InterPro" id="IPR001853">
    <property type="entry name" value="DSBA-like_thioredoxin_dom"/>
</dbReference>
<keyword evidence="5" id="KW-1185">Reference proteome</keyword>
<evidence type="ECO:0000256" key="1">
    <source>
        <dbReference type="PIRNR" id="PIRNR006386"/>
    </source>
</evidence>
<evidence type="ECO:0000256" key="2">
    <source>
        <dbReference type="PIRSR" id="PIRSR006386-1"/>
    </source>
</evidence>
<organism evidence="4 5">
    <name type="scientific">Aerolutibacter ruishenii</name>
    <dbReference type="NCBI Taxonomy" id="686800"/>
    <lineage>
        <taxon>Bacteria</taxon>
        <taxon>Pseudomonadati</taxon>
        <taxon>Pseudomonadota</taxon>
        <taxon>Gammaproteobacteria</taxon>
        <taxon>Lysobacterales</taxon>
        <taxon>Lysobacteraceae</taxon>
        <taxon>Aerolutibacter</taxon>
    </lineage>
</organism>
<dbReference type="GO" id="GO:0004364">
    <property type="term" value="F:glutathione transferase activity"/>
    <property type="evidence" value="ECO:0007669"/>
    <property type="project" value="TreeGrafter"/>
</dbReference>
<dbReference type="GO" id="GO:0006749">
    <property type="term" value="P:glutathione metabolic process"/>
    <property type="evidence" value="ECO:0007669"/>
    <property type="project" value="TreeGrafter"/>
</dbReference>
<dbReference type="InterPro" id="IPR051924">
    <property type="entry name" value="GST_Kappa/NadH"/>
</dbReference>
<name>A0A562LKR2_9GAMM</name>
<dbReference type="OrthoDB" id="5244108at2"/>
<proteinExistence type="inferred from homology"/>
<sequence>MPTGPTASHVDWYFDFISPFAYLQWQAVKQFTGLDITYRPVLFAGLLSQLEHKGPAEIPAKRRFTYRHAQWRAERAGIPMVFPPAHPFNPLASLRLCLAAGAGREAVDAIFAHIWGRGQPGETFDELAPVARQLGVADAHAPQAPEVKQALRDNFEAAVAAGVFGVPTLAIDGQLFWGEDATAMFQDYLANPGLFETPSMRRVSDLPVGTARRIP</sequence>
<dbReference type="Pfam" id="PF01323">
    <property type="entry name" value="DSBA"/>
    <property type="match status" value="1"/>
</dbReference>
<dbReference type="GO" id="GO:1901170">
    <property type="term" value="P:naphthalene catabolic process"/>
    <property type="evidence" value="ECO:0007669"/>
    <property type="project" value="InterPro"/>
</dbReference>
<evidence type="ECO:0000313" key="5">
    <source>
        <dbReference type="Proteomes" id="UP000316471"/>
    </source>
</evidence>
<accession>A0A562LKR2</accession>
<dbReference type="InterPro" id="IPR044087">
    <property type="entry name" value="NahD-like"/>
</dbReference>
<dbReference type="InterPro" id="IPR036249">
    <property type="entry name" value="Thioredoxin-like_sf"/>
</dbReference>
<feature type="active site" description="Nucleophile" evidence="2">
    <location>
        <position position="18"/>
    </location>
</feature>
<dbReference type="SUPFAM" id="SSF52833">
    <property type="entry name" value="Thioredoxin-like"/>
    <property type="match status" value="1"/>
</dbReference>
<gene>
    <name evidence="4" type="ORF">IP93_02438</name>
</gene>
<dbReference type="EMBL" id="VLKP01000010">
    <property type="protein sequence ID" value="TWI08202.1"/>
    <property type="molecule type" value="Genomic_DNA"/>
</dbReference>
<dbReference type="PIRSF" id="PIRSF006386">
    <property type="entry name" value="HCCAis_GSTk"/>
    <property type="match status" value="1"/>
</dbReference>
<dbReference type="RefSeq" id="WP_144816060.1">
    <property type="nucleotide sequence ID" value="NZ_VLKP01000010.1"/>
</dbReference>
<protein>
    <recommendedName>
        <fullName evidence="1">2-hydroxychromene-2-carboxylate isomerase</fullName>
        <ecNumber evidence="1">5.99.1.4</ecNumber>
    </recommendedName>
</protein>
<dbReference type="CDD" id="cd03022">
    <property type="entry name" value="DsbA_HCCA_Iso"/>
    <property type="match status" value="1"/>
</dbReference>
<dbReference type="PANTHER" id="PTHR42943">
    <property type="entry name" value="GLUTATHIONE S-TRANSFERASE KAPPA"/>
    <property type="match status" value="1"/>
</dbReference>
<comment type="similarity">
    <text evidence="1">Belongs to the GST superfamily. NadH family.</text>
</comment>
<dbReference type="InterPro" id="IPR014440">
    <property type="entry name" value="HCCAis_GSTk"/>
</dbReference>
<dbReference type="GO" id="GO:0004602">
    <property type="term" value="F:glutathione peroxidase activity"/>
    <property type="evidence" value="ECO:0007669"/>
    <property type="project" value="TreeGrafter"/>
</dbReference>
<reference evidence="4 5" key="1">
    <citation type="journal article" date="2015" name="Stand. Genomic Sci.">
        <title>Genomic Encyclopedia of Bacterial and Archaeal Type Strains, Phase III: the genomes of soil and plant-associated and newly described type strains.</title>
        <authorList>
            <person name="Whitman W.B."/>
            <person name="Woyke T."/>
            <person name="Klenk H.P."/>
            <person name="Zhou Y."/>
            <person name="Lilburn T.G."/>
            <person name="Beck B.J."/>
            <person name="De Vos P."/>
            <person name="Vandamme P."/>
            <person name="Eisen J.A."/>
            <person name="Garrity G."/>
            <person name="Hugenholtz P."/>
            <person name="Kyrpides N.C."/>
        </authorList>
    </citation>
    <scope>NUCLEOTIDE SEQUENCE [LARGE SCALE GENOMIC DNA]</scope>
    <source>
        <strain evidence="4 5">CGMCC 1.10136</strain>
    </source>
</reference>
<dbReference type="Proteomes" id="UP000316471">
    <property type="component" value="Unassembled WGS sequence"/>
</dbReference>
<comment type="caution">
    <text evidence="4">The sequence shown here is derived from an EMBL/GenBank/DDBJ whole genome shotgun (WGS) entry which is preliminary data.</text>
</comment>
<evidence type="ECO:0000313" key="4">
    <source>
        <dbReference type="EMBL" id="TWI08202.1"/>
    </source>
</evidence>
<dbReference type="AlphaFoldDB" id="A0A562LKR2"/>
<keyword evidence="1 4" id="KW-0413">Isomerase</keyword>
<dbReference type="Gene3D" id="3.40.30.10">
    <property type="entry name" value="Glutaredoxin"/>
    <property type="match status" value="1"/>
</dbReference>
<comment type="catalytic activity">
    <reaction evidence="1">
        <text>2-hydroxychromene-2-carboxylate = (3E)-4-(2-hydroxyphenyl)-2-oxobut-3-enoate</text>
        <dbReference type="Rhea" id="RHEA:27401"/>
        <dbReference type="ChEBI" id="CHEBI:59350"/>
        <dbReference type="ChEBI" id="CHEBI:59353"/>
        <dbReference type="EC" id="5.99.1.4"/>
    </reaction>
</comment>
<dbReference type="PANTHER" id="PTHR42943:SF2">
    <property type="entry name" value="GLUTATHIONE S-TRANSFERASE KAPPA 1"/>
    <property type="match status" value="1"/>
</dbReference>
<dbReference type="GO" id="GO:0018845">
    <property type="term" value="F:2-hydroxychromene-2-carboxylate isomerase activity"/>
    <property type="evidence" value="ECO:0007669"/>
    <property type="project" value="UniProtKB-UniRule"/>
</dbReference>
<feature type="domain" description="DSBA-like thioredoxin" evidence="3">
    <location>
        <begin position="10"/>
        <end position="190"/>
    </location>
</feature>